<sequence length="191" mass="21684">MLMILTPRRANYDKTSPAKWTQGKEYTLPPPYANFLFRTPPLSIHPPLRCHCLSKGWVLMDWALVNEPRPNFLSHPHPFPAISNRIPPPLCTLRTHFGFSFFFLSLFCQPRFLNGCLDLAGTLWLVEVLRALGGVWSAFAFSHGSPALSSMAVCDFFIVCNGARSFLGGQFRVFSIFFGHICSFMFFEIKT</sequence>
<dbReference type="AlphaFoldDB" id="A0AAV4MYD3"/>
<dbReference type="EMBL" id="BPLQ01000920">
    <property type="protein sequence ID" value="GIX76406.1"/>
    <property type="molecule type" value="Genomic_DNA"/>
</dbReference>
<keyword evidence="2" id="KW-1185">Reference proteome</keyword>
<name>A0AAV4MYD3_9ARAC</name>
<comment type="caution">
    <text evidence="1">The sequence shown here is derived from an EMBL/GenBank/DDBJ whole genome shotgun (WGS) entry which is preliminary data.</text>
</comment>
<evidence type="ECO:0000313" key="1">
    <source>
        <dbReference type="EMBL" id="GIX76406.1"/>
    </source>
</evidence>
<organism evidence="1 2">
    <name type="scientific">Caerostris darwini</name>
    <dbReference type="NCBI Taxonomy" id="1538125"/>
    <lineage>
        <taxon>Eukaryota</taxon>
        <taxon>Metazoa</taxon>
        <taxon>Ecdysozoa</taxon>
        <taxon>Arthropoda</taxon>
        <taxon>Chelicerata</taxon>
        <taxon>Arachnida</taxon>
        <taxon>Araneae</taxon>
        <taxon>Araneomorphae</taxon>
        <taxon>Entelegynae</taxon>
        <taxon>Araneoidea</taxon>
        <taxon>Araneidae</taxon>
        <taxon>Caerostris</taxon>
    </lineage>
</organism>
<accession>A0AAV4MYD3</accession>
<protein>
    <submittedName>
        <fullName evidence="1">Uncharacterized protein</fullName>
    </submittedName>
</protein>
<dbReference type="Proteomes" id="UP001054837">
    <property type="component" value="Unassembled WGS sequence"/>
</dbReference>
<reference evidence="1 2" key="1">
    <citation type="submission" date="2021-06" db="EMBL/GenBank/DDBJ databases">
        <title>Caerostris darwini draft genome.</title>
        <authorList>
            <person name="Kono N."/>
            <person name="Arakawa K."/>
        </authorList>
    </citation>
    <scope>NUCLEOTIDE SEQUENCE [LARGE SCALE GENOMIC DNA]</scope>
</reference>
<gene>
    <name evidence="1" type="ORF">CDAR_419021</name>
</gene>
<proteinExistence type="predicted"/>
<evidence type="ECO:0000313" key="2">
    <source>
        <dbReference type="Proteomes" id="UP001054837"/>
    </source>
</evidence>